<keyword evidence="2" id="KW-0812">Transmembrane</keyword>
<feature type="transmembrane region" description="Helical" evidence="2">
    <location>
        <begin position="32"/>
        <end position="56"/>
    </location>
</feature>
<accession>A0A4V1M6G8</accession>
<organism evidence="3 4">
    <name type="scientific">Oleiharenicola lentus</name>
    <dbReference type="NCBI Taxonomy" id="2508720"/>
    <lineage>
        <taxon>Bacteria</taxon>
        <taxon>Pseudomonadati</taxon>
        <taxon>Verrucomicrobiota</taxon>
        <taxon>Opitutia</taxon>
        <taxon>Opitutales</taxon>
        <taxon>Opitutaceae</taxon>
        <taxon>Oleiharenicola</taxon>
    </lineage>
</organism>
<feature type="transmembrane region" description="Helical" evidence="2">
    <location>
        <begin position="98"/>
        <end position="119"/>
    </location>
</feature>
<sequence>MNPNSAPNPIDPSETPPPGENPGAAKGGPKKVWVAVMFLAVTPLVTIPFGFIFSWLAPLVGGLFLTGLGLLLVAAVPALAVVAWLVRVGLRRNWAGSPGAWGLLGAFLFIGWGAVFWLLMGARASSDQKAVMGIARQISAAADQYYLEYGGSSVRLEELVGPDRYIKQIYPVADETYPSVLIQGRTITITGVAGLRTVTYAP</sequence>
<keyword evidence="2" id="KW-0472">Membrane</keyword>
<keyword evidence="4" id="KW-1185">Reference proteome</keyword>
<evidence type="ECO:0000256" key="2">
    <source>
        <dbReference type="SAM" id="Phobius"/>
    </source>
</evidence>
<feature type="region of interest" description="Disordered" evidence="1">
    <location>
        <begin position="1"/>
        <end position="26"/>
    </location>
</feature>
<feature type="transmembrane region" description="Helical" evidence="2">
    <location>
        <begin position="63"/>
        <end position="86"/>
    </location>
</feature>
<comment type="caution">
    <text evidence="3">The sequence shown here is derived from an EMBL/GenBank/DDBJ whole genome shotgun (WGS) entry which is preliminary data.</text>
</comment>
<proteinExistence type="predicted"/>
<gene>
    <name evidence="3" type="ORF">ESB00_05480</name>
</gene>
<dbReference type="AlphaFoldDB" id="A0A4V1M6G8"/>
<dbReference type="EMBL" id="SDHX01000001">
    <property type="protein sequence ID" value="RXK55349.1"/>
    <property type="molecule type" value="Genomic_DNA"/>
</dbReference>
<protein>
    <submittedName>
        <fullName evidence="3">Uncharacterized protein</fullName>
    </submittedName>
</protein>
<keyword evidence="2" id="KW-1133">Transmembrane helix</keyword>
<dbReference type="RefSeq" id="WP_129046714.1">
    <property type="nucleotide sequence ID" value="NZ_SDHX01000001.1"/>
</dbReference>
<evidence type="ECO:0000313" key="4">
    <source>
        <dbReference type="Proteomes" id="UP000290218"/>
    </source>
</evidence>
<reference evidence="3 4" key="1">
    <citation type="submission" date="2019-01" db="EMBL/GenBank/DDBJ databases">
        <title>Lacunisphaera sp. strain TWA-58.</title>
        <authorList>
            <person name="Chen W.-M."/>
        </authorList>
    </citation>
    <scope>NUCLEOTIDE SEQUENCE [LARGE SCALE GENOMIC DNA]</scope>
    <source>
        <strain evidence="3 4">TWA-58</strain>
    </source>
</reference>
<evidence type="ECO:0000313" key="3">
    <source>
        <dbReference type="EMBL" id="RXK55349.1"/>
    </source>
</evidence>
<evidence type="ECO:0000256" key="1">
    <source>
        <dbReference type="SAM" id="MobiDB-lite"/>
    </source>
</evidence>
<dbReference type="Proteomes" id="UP000290218">
    <property type="component" value="Unassembled WGS sequence"/>
</dbReference>
<dbReference type="OrthoDB" id="195052at2"/>
<name>A0A4V1M6G8_9BACT</name>